<reference evidence="1 2" key="1">
    <citation type="submission" date="2019-02" db="EMBL/GenBank/DDBJ databases">
        <title>Genomic Encyclopedia of Type Strains, Phase IV (KMG-IV): sequencing the most valuable type-strain genomes for metagenomic binning, comparative biology and taxonomic classification.</title>
        <authorList>
            <person name="Goeker M."/>
        </authorList>
    </citation>
    <scope>NUCLEOTIDE SEQUENCE [LARGE SCALE GENOMIC DNA]</scope>
    <source>
        <strain evidence="1 2">DSM 21056</strain>
    </source>
</reference>
<dbReference type="OrthoDB" id="5419659at2"/>
<organism evidence="1 2">
    <name type="scientific">Spiribacter vilamensis</name>
    <dbReference type="NCBI Taxonomy" id="531306"/>
    <lineage>
        <taxon>Bacteria</taxon>
        <taxon>Pseudomonadati</taxon>
        <taxon>Pseudomonadota</taxon>
        <taxon>Gammaproteobacteria</taxon>
        <taxon>Chromatiales</taxon>
        <taxon>Ectothiorhodospiraceae</taxon>
        <taxon>Spiribacter</taxon>
    </lineage>
</organism>
<comment type="caution">
    <text evidence="1">The sequence shown here is derived from an EMBL/GenBank/DDBJ whole genome shotgun (WGS) entry which is preliminary data.</text>
</comment>
<sequence>MYPHDYNITVRRMHDEDGACFEARVRELPDVAEYGETFQEAYELAIDTVETTAAALAERGKRMPAPAVVNDDHHV</sequence>
<protein>
    <recommendedName>
        <fullName evidence="3">Type II toxin-antitoxin system HicB family antitoxin</fullName>
    </recommendedName>
</protein>
<dbReference type="SUPFAM" id="SSF143100">
    <property type="entry name" value="TTHA1013/TTHA0281-like"/>
    <property type="match status" value="1"/>
</dbReference>
<evidence type="ECO:0000313" key="2">
    <source>
        <dbReference type="Proteomes" id="UP000292298"/>
    </source>
</evidence>
<evidence type="ECO:0000313" key="1">
    <source>
        <dbReference type="EMBL" id="RZU99116.1"/>
    </source>
</evidence>
<dbReference type="RefSeq" id="WP_130503373.1">
    <property type="nucleotide sequence ID" value="NZ_SHLI01000001.1"/>
</dbReference>
<dbReference type="AlphaFoldDB" id="A0A4Q8D181"/>
<dbReference type="Gene3D" id="3.30.160.250">
    <property type="match status" value="1"/>
</dbReference>
<name>A0A4Q8D181_9GAMM</name>
<accession>A0A4Q8D181</accession>
<gene>
    <name evidence="1" type="ORF">EV698_1396</name>
</gene>
<evidence type="ECO:0008006" key="3">
    <source>
        <dbReference type="Google" id="ProtNLM"/>
    </source>
</evidence>
<proteinExistence type="predicted"/>
<dbReference type="InterPro" id="IPR035069">
    <property type="entry name" value="TTHA1013/TTHA0281-like"/>
</dbReference>
<dbReference type="Proteomes" id="UP000292298">
    <property type="component" value="Unassembled WGS sequence"/>
</dbReference>
<dbReference type="EMBL" id="SHLI01000001">
    <property type="protein sequence ID" value="RZU99116.1"/>
    <property type="molecule type" value="Genomic_DNA"/>
</dbReference>
<keyword evidence="2" id="KW-1185">Reference proteome</keyword>